<feature type="transmembrane region" description="Helical" evidence="7">
    <location>
        <begin position="129"/>
        <end position="149"/>
    </location>
</feature>
<feature type="domain" description="Rhodopsin" evidence="8">
    <location>
        <begin position="35"/>
        <end position="272"/>
    </location>
</feature>
<dbReference type="InterPro" id="IPR052337">
    <property type="entry name" value="SAT4-like"/>
</dbReference>
<feature type="compositionally biased region" description="Polar residues" evidence="6">
    <location>
        <begin position="331"/>
        <end position="351"/>
    </location>
</feature>
<feature type="transmembrane region" description="Helical" evidence="7">
    <location>
        <begin position="175"/>
        <end position="197"/>
    </location>
</feature>
<feature type="transmembrane region" description="Helical" evidence="7">
    <location>
        <begin position="14"/>
        <end position="38"/>
    </location>
</feature>
<sequence>MATMMKVPPYSNIITLYLVPVCILAVITLPLVVTRIYTRLTRTKKLYLDDWLILVAEPLSVINVCLGIAAAAHGWGKPVPYIAPAEYKQIMKLQFAIQFTWLIPYCLVRLSVASSLLRFGKDKAWRWPLYGLMGLQAAITTSYTVIQFGQCRPLSSNWEYVPDVKCWDIQPIINYGWAIGAIYVIMDLILSLMPIRLIRTLTRPTSEKLLICVLMALGLLATSVACIKMTTFNDFGKGDPLQATIKPSMLAKVEEQTGILASCLPCLKSPAQNLLKKFGVLQSHQLTRPSFVNTVSLPNMNAPKDHDQRSSGEGSVPQKDDIRVDSVSVKPGSSDSNSNPKPSQKQGWSAV</sequence>
<comment type="subcellular location">
    <subcellularLocation>
        <location evidence="1">Membrane</location>
        <topology evidence="1">Multi-pass membrane protein</topology>
    </subcellularLocation>
</comment>
<dbReference type="OrthoDB" id="5278984at2759"/>
<comment type="similarity">
    <text evidence="5">Belongs to the SAT4 family.</text>
</comment>
<evidence type="ECO:0000313" key="10">
    <source>
        <dbReference type="Proteomes" id="UP000700596"/>
    </source>
</evidence>
<feature type="region of interest" description="Disordered" evidence="6">
    <location>
        <begin position="294"/>
        <end position="351"/>
    </location>
</feature>
<dbReference type="EMBL" id="JAGMWT010000021">
    <property type="protein sequence ID" value="KAH7112536.1"/>
    <property type="molecule type" value="Genomic_DNA"/>
</dbReference>
<evidence type="ECO:0000256" key="1">
    <source>
        <dbReference type="ARBA" id="ARBA00004141"/>
    </source>
</evidence>
<evidence type="ECO:0000259" key="8">
    <source>
        <dbReference type="Pfam" id="PF20684"/>
    </source>
</evidence>
<dbReference type="PANTHER" id="PTHR33048:SF129">
    <property type="entry name" value="INTEGRAL MEMBRANE PROTEIN-RELATED"/>
    <property type="match status" value="1"/>
</dbReference>
<dbReference type="Pfam" id="PF20684">
    <property type="entry name" value="Fung_rhodopsin"/>
    <property type="match status" value="1"/>
</dbReference>
<dbReference type="InterPro" id="IPR049326">
    <property type="entry name" value="Rhodopsin_dom_fungi"/>
</dbReference>
<feature type="transmembrane region" description="Helical" evidence="7">
    <location>
        <begin position="50"/>
        <end position="75"/>
    </location>
</feature>
<proteinExistence type="inferred from homology"/>
<keyword evidence="10" id="KW-1185">Reference proteome</keyword>
<evidence type="ECO:0000256" key="3">
    <source>
        <dbReference type="ARBA" id="ARBA00022989"/>
    </source>
</evidence>
<dbReference type="Proteomes" id="UP000700596">
    <property type="component" value="Unassembled WGS sequence"/>
</dbReference>
<dbReference type="PANTHER" id="PTHR33048">
    <property type="entry name" value="PTH11-LIKE INTEGRAL MEMBRANE PROTEIN (AFU_ORTHOLOGUE AFUA_5G11245)"/>
    <property type="match status" value="1"/>
</dbReference>
<evidence type="ECO:0000256" key="7">
    <source>
        <dbReference type="SAM" id="Phobius"/>
    </source>
</evidence>
<keyword evidence="4 7" id="KW-0472">Membrane</keyword>
<protein>
    <recommendedName>
        <fullName evidence="8">Rhodopsin domain-containing protein</fullName>
    </recommendedName>
</protein>
<keyword evidence="2 7" id="KW-0812">Transmembrane</keyword>
<evidence type="ECO:0000256" key="2">
    <source>
        <dbReference type="ARBA" id="ARBA00022692"/>
    </source>
</evidence>
<comment type="caution">
    <text evidence="9">The sequence shown here is derived from an EMBL/GenBank/DDBJ whole genome shotgun (WGS) entry which is preliminary data.</text>
</comment>
<accession>A0A9P9D4I4</accession>
<name>A0A9P9D4I4_9PLEO</name>
<reference evidence="9" key="1">
    <citation type="journal article" date="2021" name="Nat. Commun.">
        <title>Genetic determinants of endophytism in the Arabidopsis root mycobiome.</title>
        <authorList>
            <person name="Mesny F."/>
            <person name="Miyauchi S."/>
            <person name="Thiergart T."/>
            <person name="Pickel B."/>
            <person name="Atanasova L."/>
            <person name="Karlsson M."/>
            <person name="Huettel B."/>
            <person name="Barry K.W."/>
            <person name="Haridas S."/>
            <person name="Chen C."/>
            <person name="Bauer D."/>
            <person name="Andreopoulos W."/>
            <person name="Pangilinan J."/>
            <person name="LaButti K."/>
            <person name="Riley R."/>
            <person name="Lipzen A."/>
            <person name="Clum A."/>
            <person name="Drula E."/>
            <person name="Henrissat B."/>
            <person name="Kohler A."/>
            <person name="Grigoriev I.V."/>
            <person name="Martin F.M."/>
            <person name="Hacquard S."/>
        </authorList>
    </citation>
    <scope>NUCLEOTIDE SEQUENCE</scope>
    <source>
        <strain evidence="9">MPI-CAGE-CH-0243</strain>
    </source>
</reference>
<dbReference type="AlphaFoldDB" id="A0A9P9D4I4"/>
<dbReference type="GO" id="GO:0016020">
    <property type="term" value="C:membrane"/>
    <property type="evidence" value="ECO:0007669"/>
    <property type="project" value="UniProtKB-SubCell"/>
</dbReference>
<gene>
    <name evidence="9" type="ORF">B0J11DRAFT_498144</name>
</gene>
<evidence type="ECO:0000256" key="4">
    <source>
        <dbReference type="ARBA" id="ARBA00023136"/>
    </source>
</evidence>
<feature type="transmembrane region" description="Helical" evidence="7">
    <location>
        <begin position="209"/>
        <end position="230"/>
    </location>
</feature>
<keyword evidence="3 7" id="KW-1133">Transmembrane helix</keyword>
<evidence type="ECO:0000256" key="5">
    <source>
        <dbReference type="ARBA" id="ARBA00038359"/>
    </source>
</evidence>
<evidence type="ECO:0000256" key="6">
    <source>
        <dbReference type="SAM" id="MobiDB-lite"/>
    </source>
</evidence>
<evidence type="ECO:0000313" key="9">
    <source>
        <dbReference type="EMBL" id="KAH7112536.1"/>
    </source>
</evidence>
<organism evidence="9 10">
    <name type="scientific">Dendryphion nanum</name>
    <dbReference type="NCBI Taxonomy" id="256645"/>
    <lineage>
        <taxon>Eukaryota</taxon>
        <taxon>Fungi</taxon>
        <taxon>Dikarya</taxon>
        <taxon>Ascomycota</taxon>
        <taxon>Pezizomycotina</taxon>
        <taxon>Dothideomycetes</taxon>
        <taxon>Pleosporomycetidae</taxon>
        <taxon>Pleosporales</taxon>
        <taxon>Torulaceae</taxon>
        <taxon>Dendryphion</taxon>
    </lineage>
</organism>
<feature type="transmembrane region" description="Helical" evidence="7">
    <location>
        <begin position="95"/>
        <end position="117"/>
    </location>
</feature>